<feature type="region of interest" description="Disordered" evidence="1">
    <location>
        <begin position="70"/>
        <end position="108"/>
    </location>
</feature>
<feature type="compositionally biased region" description="Basic and acidic residues" evidence="1">
    <location>
        <begin position="530"/>
        <end position="539"/>
    </location>
</feature>
<organism evidence="2 3">
    <name type="scientific">Tuber borchii</name>
    <name type="common">White truffle</name>
    <dbReference type="NCBI Taxonomy" id="42251"/>
    <lineage>
        <taxon>Eukaryota</taxon>
        <taxon>Fungi</taxon>
        <taxon>Dikarya</taxon>
        <taxon>Ascomycota</taxon>
        <taxon>Pezizomycotina</taxon>
        <taxon>Pezizomycetes</taxon>
        <taxon>Pezizales</taxon>
        <taxon>Tuberaceae</taxon>
        <taxon>Tuber</taxon>
    </lineage>
</organism>
<feature type="compositionally biased region" description="Basic and acidic residues" evidence="1">
    <location>
        <begin position="1045"/>
        <end position="1055"/>
    </location>
</feature>
<feature type="region of interest" description="Disordered" evidence="1">
    <location>
        <begin position="479"/>
        <end position="983"/>
    </location>
</feature>
<feature type="compositionally biased region" description="Basic and acidic residues" evidence="1">
    <location>
        <begin position="649"/>
        <end position="662"/>
    </location>
</feature>
<name>A0A2T6ZQF1_TUBBO</name>
<sequence>MPSPRKDGEKSPLALPMSEGQEKHDSSGTLGTLSISGNTTAPNHRIGESETLPVTDVHQDVDHMHRVPSIATHDGTTEARTTHQESLPSDSTGLWRGGSESFPHSDTHQDVDHMDHVPNIATHDGTAEARTTHQESLPSDSTGLWRGVSESFPHSDAHQDVDHMDHVPNIATHDGTVEARTTHQESLPSDSTGLGRGVSESFPHSDAHQDVDHMHRVPDIATHDGTVEARTTHQESLPSDSTGLWRGGSESFPHSDTHQDVDHMDHVPNIATHDGTAEARTTHQESLPSDSTGLWRGVSESFPHSDTHQDVDHMDHVPNIATHDGTTETRTTHQESLPSDSTGLWRGGSESFPHSDTHQDVDHMHLVPNIATHDGTTEARTTHQESLPSDSTGFWRGGSESFPHSGTHQDVDHMHHVPNIATHDGTTEARTTHQESLPSDSTGLWRGVSESFPHSDTHQDVDHMHRVPDIATHDGTVEARTTHQESLPSDSTGLGRGGSESFPHPNSGGLGPSPSVEHGPRVDVLVLGPDPRRAEKPVSERSPAVTDSEKKVFLTLTSPSASRGTSSAKQRRTNDSRSNEVEHRYQEPPSNAKYRQRSPLRTTNHRRRHSPHRRASSPSRPPRSPYHRAPSPRGGDQYRPSSHHNLHNRHGDDDRRPRDHNAGRSGRGPRSPTRAQSSSFREGTFSGRISRRRSLSPARSPPNWDRHPRTSHHHPRHHSTSREPRSRRSPSPKRSRDISRRSPSPKRSRDISRRSLSPKRSRDISRRSPSPKRSRDVSRRSPRQGAPDPRKPLGGGPPKERAHQRHNRRDSEGGRATSSAQDGSIGCKPGPKDSTQGDHASTNASKTTRGCMEGTRDDGKIGDKPRASTRPDLGPTSEPFEATIPSPKSVLLNPIKSTPTAPGTNVSPSTNTRRTSTIAPETMGNLKSFADKTPGGLPGGPTPLSGTLPDSIPQDSAAPSKAASPLLSQEIPKLPPHPDVSPEFDAEYLKDRELARKMLGVSGKEFDAEMARRTADFNADIARRIALGHPIHGKNLPGDNSKIGESSRDADKMDTTSDDFTSPKASTQVGSDHATQPGLEGLIPQTPEPKVDAIWNSNETPENYNPYDEFVFTEDNRWPGADELDKLDSFTSFSPRWRSNSPSFVAGAPLYHIPKGFFGSSPEPFIPASPPPFGPKKPARKPKSVDRGTSPDLAINCAACSPPLTISLTGSQAALYNVHLKDSDDTSHLLFTNVPKNYYLLHVLTFPSKISRLIHSDKIITLRDFTKVIRLGFNLHRPISQITVYLYGRDSDGCPLEWKPIHIMSVTDWDGSMSVGRQWSCQISVVVEFVEPDADTAVSAAAGSGPESRAGGAGPSR</sequence>
<feature type="region of interest" description="Disordered" evidence="1">
    <location>
        <begin position="426"/>
        <end position="462"/>
    </location>
</feature>
<reference evidence="2 3" key="1">
    <citation type="submission" date="2017-04" db="EMBL/GenBank/DDBJ databases">
        <title>Draft genome sequence of Tuber borchii Vittad., a whitish edible truffle.</title>
        <authorList>
            <consortium name="DOE Joint Genome Institute"/>
            <person name="Murat C."/>
            <person name="Kuo A."/>
            <person name="Barry K.W."/>
            <person name="Clum A."/>
            <person name="Dockter R.B."/>
            <person name="Fauchery L."/>
            <person name="Iotti M."/>
            <person name="Kohler A."/>
            <person name="Labutti K."/>
            <person name="Lindquist E.A."/>
            <person name="Lipzen A."/>
            <person name="Ohm R.A."/>
            <person name="Wang M."/>
            <person name="Grigoriev I.V."/>
            <person name="Zambonelli A."/>
            <person name="Martin F.M."/>
        </authorList>
    </citation>
    <scope>NUCLEOTIDE SEQUENCE [LARGE SCALE GENOMIC DNA]</scope>
    <source>
        <strain evidence="2 3">Tbo3840</strain>
    </source>
</reference>
<feature type="compositionally biased region" description="Basic and acidic residues" evidence="1">
    <location>
        <begin position="854"/>
        <end position="866"/>
    </location>
</feature>
<feature type="compositionally biased region" description="Basic residues" evidence="1">
    <location>
        <begin position="709"/>
        <end position="719"/>
    </location>
</feature>
<feature type="region of interest" description="Disordered" evidence="1">
    <location>
        <begin position="229"/>
        <end position="299"/>
    </location>
</feature>
<feature type="compositionally biased region" description="Polar residues" evidence="1">
    <location>
        <begin position="1058"/>
        <end position="1074"/>
    </location>
</feature>
<protein>
    <submittedName>
        <fullName evidence="2">Uncharacterized protein</fullName>
    </submittedName>
</protein>
<feature type="compositionally biased region" description="Basic and acidic residues" evidence="1">
    <location>
        <begin position="253"/>
        <end position="266"/>
    </location>
</feature>
<feature type="compositionally biased region" description="Low complexity" evidence="1">
    <location>
        <begin position="27"/>
        <end position="40"/>
    </location>
</feature>
<keyword evidence="3" id="KW-1185">Reference proteome</keyword>
<evidence type="ECO:0000313" key="3">
    <source>
        <dbReference type="Proteomes" id="UP000244722"/>
    </source>
</evidence>
<proteinExistence type="predicted"/>
<feature type="region of interest" description="Disordered" evidence="1">
    <location>
        <begin position="180"/>
        <end position="210"/>
    </location>
</feature>
<feature type="compositionally biased region" description="Polar residues" evidence="1">
    <location>
        <begin position="555"/>
        <end position="568"/>
    </location>
</feature>
<feature type="compositionally biased region" description="Basic residues" evidence="1">
    <location>
        <begin position="594"/>
        <end position="615"/>
    </location>
</feature>
<feature type="compositionally biased region" description="Polar residues" evidence="1">
    <location>
        <begin position="833"/>
        <end position="848"/>
    </location>
</feature>
<feature type="region of interest" description="Disordered" evidence="1">
    <location>
        <begin position="1338"/>
        <end position="1357"/>
    </location>
</feature>
<feature type="region of interest" description="Disordered" evidence="1">
    <location>
        <begin position="1031"/>
        <end position="1087"/>
    </location>
</feature>
<dbReference type="Proteomes" id="UP000244722">
    <property type="component" value="Unassembled WGS sequence"/>
</dbReference>
<evidence type="ECO:0000256" key="1">
    <source>
        <dbReference type="SAM" id="MobiDB-lite"/>
    </source>
</evidence>
<feature type="compositionally biased region" description="Polar residues" evidence="1">
    <location>
        <begin position="895"/>
        <end position="919"/>
    </location>
</feature>
<feature type="region of interest" description="Disordered" evidence="1">
    <location>
        <begin position="323"/>
        <end position="357"/>
    </location>
</feature>
<gene>
    <name evidence="2" type="ORF">B9Z19DRAFT_1108701</name>
</gene>
<feature type="compositionally biased region" description="Low complexity" evidence="1">
    <location>
        <begin position="956"/>
        <end position="968"/>
    </location>
</feature>
<feature type="region of interest" description="Disordered" evidence="1">
    <location>
        <begin position="1"/>
        <end position="51"/>
    </location>
</feature>
<dbReference type="OrthoDB" id="5427617at2759"/>
<dbReference type="EMBL" id="NESQ01000143">
    <property type="protein sequence ID" value="PUU77715.1"/>
    <property type="molecule type" value="Genomic_DNA"/>
</dbReference>
<feature type="compositionally biased region" description="Basic and acidic residues" evidence="1">
    <location>
        <begin position="1"/>
        <end position="10"/>
    </location>
</feature>
<feature type="compositionally biased region" description="Basic and acidic residues" evidence="1">
    <location>
        <begin position="572"/>
        <end position="586"/>
    </location>
</feature>
<accession>A0A2T6ZQF1</accession>
<evidence type="ECO:0000313" key="2">
    <source>
        <dbReference type="EMBL" id="PUU77715.1"/>
    </source>
</evidence>
<feature type="compositionally biased region" description="Basic and acidic residues" evidence="1">
    <location>
        <begin position="453"/>
        <end position="462"/>
    </location>
</feature>
<feature type="region of interest" description="Disordered" evidence="1">
    <location>
        <begin position="1168"/>
        <end position="1187"/>
    </location>
</feature>
<comment type="caution">
    <text evidence="2">The sequence shown here is derived from an EMBL/GenBank/DDBJ whole genome shotgun (WGS) entry which is preliminary data.</text>
</comment>